<dbReference type="EMBL" id="CP007139">
    <property type="protein sequence ID" value="AIE84228.1"/>
    <property type="molecule type" value="Genomic_DNA"/>
</dbReference>
<dbReference type="AlphaFoldDB" id="A0A068NKV6"/>
<keyword evidence="3" id="KW-1185">Reference proteome</keyword>
<evidence type="ECO:0000259" key="1">
    <source>
        <dbReference type="Pfam" id="PF16313"/>
    </source>
</evidence>
<protein>
    <recommendedName>
        <fullName evidence="1">EcxA zinc-binding domain-containing protein</fullName>
    </recommendedName>
</protein>
<dbReference type="InterPro" id="IPR034032">
    <property type="entry name" value="Zn_MMP-like_bac"/>
</dbReference>
<dbReference type="Pfam" id="PF16313">
    <property type="entry name" value="DUF4953"/>
    <property type="match status" value="1"/>
</dbReference>
<name>A0A068NKV6_FIMGI</name>
<accession>A0A068NKV6</accession>
<dbReference type="InterPro" id="IPR032534">
    <property type="entry name" value="EcxA_zinc-bd"/>
</dbReference>
<dbReference type="KEGG" id="fgi:OP10G_0860"/>
<organism evidence="2 3">
    <name type="scientific">Fimbriimonas ginsengisoli Gsoil 348</name>
    <dbReference type="NCBI Taxonomy" id="661478"/>
    <lineage>
        <taxon>Bacteria</taxon>
        <taxon>Bacillati</taxon>
        <taxon>Armatimonadota</taxon>
        <taxon>Fimbriimonadia</taxon>
        <taxon>Fimbriimonadales</taxon>
        <taxon>Fimbriimonadaceae</taxon>
        <taxon>Fimbriimonas</taxon>
    </lineage>
</organism>
<dbReference type="HOGENOM" id="CLU_451101_0_0_0"/>
<dbReference type="PANTHER" id="PTHR38478:SF1">
    <property type="entry name" value="ZINC DEPENDENT METALLOPROTEASE DOMAIN LIPOPROTEIN"/>
    <property type="match status" value="1"/>
</dbReference>
<dbReference type="OrthoDB" id="9776599at2"/>
<proteinExistence type="predicted"/>
<dbReference type="Proteomes" id="UP000027982">
    <property type="component" value="Chromosome"/>
</dbReference>
<dbReference type="STRING" id="661478.OP10G_0860"/>
<sequence>MLWNVQLEGPETSNQYTIRLAQSLQVRWVRKEGSIDLVGLTKDRASGRFQEHLVHSFDVRPGESIDVGPILRGDVPELSPGWALHANGVDSQRTRVERFDGDSEGFQARVHAVFPLKEARPVVATVYHSLVWLPKDQMPGLAPDPRIGYLDLDGPNGKHIRKFRLEGQPRADGRFIPAHPIVFEIAPEVPKIWRPYLRGAVEEWNQAYRALGWENVLGCRDATADDTWNPADIRRSVIRWSDGSGENATGYAVSDPRTGETLSGKVVIGSRVIGLLARTYVVQAAPGDPAARRWPLPVDLQGRLLQYTVAHEIGHVLGLDHNSLASSVYTVAQLRNRAFVHEHGAVASIMSYGRFNYVGQPQDRAVRIPEVGDYDRFALRFAYSPTPIDRDALLAEQKTHRDFRFAECGGGPSRDPDVQWEKQGCETMLATELGLRNLRFVSRMLRGWPSPVPINLRNAVCNQWSLEVGHVIAYVGGRRGSQAVSGPPGDVSRAEQIQALRLVLRSLMGDAAMLNHLSEAGFAKTVDETFALLLDPGRLSRLTELGLAEIFGSIESALWTGPPRSPEIRTLRVRYLRTLVRTGTDESVPVPLRKLAAQEAVKLGG</sequence>
<feature type="domain" description="EcxA zinc-binding" evidence="1">
    <location>
        <begin position="297"/>
        <end position="547"/>
    </location>
</feature>
<dbReference type="eggNOG" id="COG5549">
    <property type="taxonomic scope" value="Bacteria"/>
</dbReference>
<dbReference type="Gene3D" id="3.40.390.10">
    <property type="entry name" value="Collagenase (Catalytic Domain)"/>
    <property type="match status" value="1"/>
</dbReference>
<evidence type="ECO:0000313" key="2">
    <source>
        <dbReference type="EMBL" id="AIE84228.1"/>
    </source>
</evidence>
<dbReference type="PANTHER" id="PTHR38478">
    <property type="entry name" value="PEPTIDASE M1A AND M12B"/>
    <property type="match status" value="1"/>
</dbReference>
<dbReference type="InterPro" id="IPR024079">
    <property type="entry name" value="MetalloPept_cat_dom_sf"/>
</dbReference>
<reference evidence="2 3" key="1">
    <citation type="journal article" date="2014" name="PLoS ONE">
        <title>The first complete genome sequence of the class fimbriimonadia in the phylum armatimonadetes.</title>
        <authorList>
            <person name="Hu Z.Y."/>
            <person name="Wang Y.Z."/>
            <person name="Im W.T."/>
            <person name="Wang S.Y."/>
            <person name="Zhao G.P."/>
            <person name="Zheng H.J."/>
            <person name="Quan Z.X."/>
        </authorList>
    </citation>
    <scope>NUCLEOTIDE SEQUENCE [LARGE SCALE GENOMIC DNA]</scope>
    <source>
        <strain evidence="2">Gsoil 348</strain>
    </source>
</reference>
<dbReference type="CDD" id="cd04276">
    <property type="entry name" value="ZnMc_MMP_like_2"/>
    <property type="match status" value="1"/>
</dbReference>
<gene>
    <name evidence="2" type="ORF">OP10G_0860</name>
</gene>
<dbReference type="GO" id="GO:0008237">
    <property type="term" value="F:metallopeptidase activity"/>
    <property type="evidence" value="ECO:0007669"/>
    <property type="project" value="InterPro"/>
</dbReference>
<evidence type="ECO:0000313" key="3">
    <source>
        <dbReference type="Proteomes" id="UP000027982"/>
    </source>
</evidence>
<dbReference type="SUPFAM" id="SSF55486">
    <property type="entry name" value="Metalloproteases ('zincins'), catalytic domain"/>
    <property type="match status" value="1"/>
</dbReference>